<dbReference type="PANTHER" id="PTHR30250:SF11">
    <property type="entry name" value="O-ANTIGEN TRANSPORTER-RELATED"/>
    <property type="match status" value="1"/>
</dbReference>
<gene>
    <name evidence="7" type="ORF">G5S52_21580</name>
</gene>
<feature type="transmembrane region" description="Helical" evidence="6">
    <location>
        <begin position="68"/>
        <end position="90"/>
    </location>
</feature>
<dbReference type="AlphaFoldDB" id="A0A6M1RRH4"/>
<feature type="transmembrane region" description="Helical" evidence="6">
    <location>
        <begin position="270"/>
        <end position="290"/>
    </location>
</feature>
<protein>
    <submittedName>
        <fullName evidence="7">Oligosaccharide flippase family protein</fullName>
    </submittedName>
</protein>
<feature type="transmembrane region" description="Helical" evidence="6">
    <location>
        <begin position="159"/>
        <end position="180"/>
    </location>
</feature>
<feature type="transmembrane region" description="Helical" evidence="6">
    <location>
        <begin position="134"/>
        <end position="153"/>
    </location>
</feature>
<organism evidence="7 8">
    <name type="scientific">Grimontia sedimenti</name>
    <dbReference type="NCBI Taxonomy" id="2711294"/>
    <lineage>
        <taxon>Bacteria</taxon>
        <taxon>Pseudomonadati</taxon>
        <taxon>Pseudomonadota</taxon>
        <taxon>Gammaproteobacteria</taxon>
        <taxon>Vibrionales</taxon>
        <taxon>Vibrionaceae</taxon>
        <taxon>Grimontia</taxon>
    </lineage>
</organism>
<comment type="caution">
    <text evidence="7">The sequence shown here is derived from an EMBL/GenBank/DDBJ whole genome shotgun (WGS) entry which is preliminary data.</text>
</comment>
<evidence type="ECO:0000256" key="2">
    <source>
        <dbReference type="ARBA" id="ARBA00022475"/>
    </source>
</evidence>
<evidence type="ECO:0000256" key="1">
    <source>
        <dbReference type="ARBA" id="ARBA00004651"/>
    </source>
</evidence>
<evidence type="ECO:0000256" key="4">
    <source>
        <dbReference type="ARBA" id="ARBA00022989"/>
    </source>
</evidence>
<feature type="transmembrane region" description="Helical" evidence="6">
    <location>
        <begin position="192"/>
        <end position="213"/>
    </location>
</feature>
<evidence type="ECO:0000313" key="8">
    <source>
        <dbReference type="Proteomes" id="UP000473008"/>
    </source>
</evidence>
<feature type="transmembrane region" description="Helical" evidence="6">
    <location>
        <begin position="338"/>
        <end position="357"/>
    </location>
</feature>
<evidence type="ECO:0000256" key="3">
    <source>
        <dbReference type="ARBA" id="ARBA00022692"/>
    </source>
</evidence>
<feature type="transmembrane region" description="Helical" evidence="6">
    <location>
        <begin position="102"/>
        <end position="122"/>
    </location>
</feature>
<dbReference type="GO" id="GO:0005886">
    <property type="term" value="C:plasma membrane"/>
    <property type="evidence" value="ECO:0007669"/>
    <property type="project" value="UniProtKB-SubCell"/>
</dbReference>
<name>A0A6M1RRH4_9GAMM</name>
<sequence>MIDHIRVVFSRSVFSLLLNFLSGLILARLLIPSDRGDLAILIALSIIISAISNLSSNEIIVKSKGNPTLLDLLSGIVISILIGLFVLFFLHITSYKELIQGYYWYFLIFIPLNFTTLISIALLQRDRKFSGLMLVRNIYPLLNSILIISFATIENLTILGVLISYLISNFIVAIYSVYIVRDMVKLEWKLYCTRRVISNIHIFHPITCLTILSSQLDKLVGSSILSSAEFGNYVVAITIPLAVTTVIISTAQTILLPIINKDNIKDIVCWQLYFFIWVGLPCFLVLLYLTDWLVPHIFGDKYSQASFMVYVGGLSLFFQVFRKVNVKSIKQLGMEGKFILVEITIILMNVFLLSYSSSLNSRLLFFCFLDNYEFIYWFFIHSANYRS</sequence>
<dbReference type="PANTHER" id="PTHR30250">
    <property type="entry name" value="PST FAMILY PREDICTED COLANIC ACID TRANSPORTER"/>
    <property type="match status" value="1"/>
</dbReference>
<keyword evidence="3 6" id="KW-0812">Transmembrane</keyword>
<dbReference type="InterPro" id="IPR050833">
    <property type="entry name" value="Poly_Biosynth_Transport"/>
</dbReference>
<feature type="transmembrane region" description="Helical" evidence="6">
    <location>
        <begin position="37"/>
        <end position="56"/>
    </location>
</feature>
<proteinExistence type="predicted"/>
<evidence type="ECO:0000313" key="7">
    <source>
        <dbReference type="EMBL" id="NGO00120.1"/>
    </source>
</evidence>
<dbReference type="Proteomes" id="UP000473008">
    <property type="component" value="Unassembled WGS sequence"/>
</dbReference>
<evidence type="ECO:0000256" key="6">
    <source>
        <dbReference type="SAM" id="Phobius"/>
    </source>
</evidence>
<keyword evidence="5 6" id="KW-0472">Membrane</keyword>
<dbReference type="EMBL" id="JAALDL010000024">
    <property type="protein sequence ID" value="NGO00120.1"/>
    <property type="molecule type" value="Genomic_DNA"/>
</dbReference>
<comment type="subcellular location">
    <subcellularLocation>
        <location evidence="1">Cell membrane</location>
        <topology evidence="1">Multi-pass membrane protein</topology>
    </subcellularLocation>
</comment>
<keyword evidence="8" id="KW-1185">Reference proteome</keyword>
<dbReference type="Pfam" id="PF13440">
    <property type="entry name" value="Polysacc_synt_3"/>
    <property type="match status" value="1"/>
</dbReference>
<dbReference type="RefSeq" id="WP_165018392.1">
    <property type="nucleotide sequence ID" value="NZ_JAALDL010000024.1"/>
</dbReference>
<feature type="transmembrane region" description="Helical" evidence="6">
    <location>
        <begin position="233"/>
        <end position="258"/>
    </location>
</feature>
<accession>A0A6M1RRH4</accession>
<keyword evidence="2" id="KW-1003">Cell membrane</keyword>
<reference evidence="7 8" key="1">
    <citation type="submission" date="2020-02" db="EMBL/GenBank/DDBJ databases">
        <title>The draft genome of Grimontia sedimenta sp. nov., isolated from benthic sediments near coral reefs south of Kuwait.</title>
        <authorList>
            <person name="Mahmoud H.M."/>
            <person name="Jose L."/>
            <person name="Eapen S."/>
        </authorList>
    </citation>
    <scope>NUCLEOTIDE SEQUENCE [LARGE SCALE GENOMIC DNA]</scope>
    <source>
        <strain evidence="7 8">S25</strain>
    </source>
</reference>
<keyword evidence="4 6" id="KW-1133">Transmembrane helix</keyword>
<feature type="transmembrane region" description="Helical" evidence="6">
    <location>
        <begin position="12"/>
        <end position="31"/>
    </location>
</feature>
<feature type="transmembrane region" description="Helical" evidence="6">
    <location>
        <begin position="302"/>
        <end position="318"/>
    </location>
</feature>
<evidence type="ECO:0000256" key="5">
    <source>
        <dbReference type="ARBA" id="ARBA00023136"/>
    </source>
</evidence>